<evidence type="ECO:0000256" key="6">
    <source>
        <dbReference type="ARBA" id="ARBA00022917"/>
    </source>
</evidence>
<accession>A0ABP1CVW2</accession>
<dbReference type="InterPro" id="IPR004365">
    <property type="entry name" value="NA-bd_OB_tRNA"/>
</dbReference>
<evidence type="ECO:0000256" key="7">
    <source>
        <dbReference type="ARBA" id="ARBA00023146"/>
    </source>
</evidence>
<dbReference type="Pfam" id="PF00152">
    <property type="entry name" value="tRNA-synt_2"/>
    <property type="match status" value="1"/>
</dbReference>
<dbReference type="Gene3D" id="3.30.930.10">
    <property type="entry name" value="Bira Bifunctional Protein, Domain 2"/>
    <property type="match status" value="1"/>
</dbReference>
<dbReference type="InterPro" id="IPR004522">
    <property type="entry name" value="Asn-tRNA-ligase"/>
</dbReference>
<reference evidence="11" key="1">
    <citation type="submission" date="2024-04" db="EMBL/GenBank/DDBJ databases">
        <authorList>
            <person name="Shaw F."/>
            <person name="Minotto A."/>
        </authorList>
    </citation>
    <scope>NUCLEOTIDE SEQUENCE [LARGE SCALE GENOMIC DNA]</scope>
</reference>
<keyword evidence="6" id="KW-0648">Protein biosynthesis</keyword>
<evidence type="ECO:0000259" key="9">
    <source>
        <dbReference type="PROSITE" id="PS50862"/>
    </source>
</evidence>
<gene>
    <name evidence="10" type="ORF">GFSPODELE1_LOCUS2858</name>
</gene>
<dbReference type="PRINTS" id="PR01042">
    <property type="entry name" value="TRNASYNTHASP"/>
</dbReference>
<evidence type="ECO:0000256" key="3">
    <source>
        <dbReference type="ARBA" id="ARBA00022598"/>
    </source>
</evidence>
<keyword evidence="5" id="KW-0067">ATP-binding</keyword>
<keyword evidence="7" id="KW-0030">Aminoacyl-tRNA synthetase</keyword>
<dbReference type="PANTHER" id="PTHR22594">
    <property type="entry name" value="ASPARTYL/LYSYL-TRNA SYNTHETASE"/>
    <property type="match status" value="1"/>
</dbReference>
<comment type="similarity">
    <text evidence="1">Belongs to the class-II aminoacyl-tRNA synthetase family.</text>
</comment>
<evidence type="ECO:0000256" key="5">
    <source>
        <dbReference type="ARBA" id="ARBA00022840"/>
    </source>
</evidence>
<proteinExistence type="inferred from homology"/>
<feature type="region of interest" description="Disordered" evidence="8">
    <location>
        <begin position="185"/>
        <end position="208"/>
    </location>
</feature>
<evidence type="ECO:0000256" key="1">
    <source>
        <dbReference type="ARBA" id="ARBA00008226"/>
    </source>
</evidence>
<dbReference type="PROSITE" id="PS50862">
    <property type="entry name" value="AA_TRNA_LIGASE_II"/>
    <property type="match status" value="1"/>
</dbReference>
<dbReference type="Proteomes" id="UP001497453">
    <property type="component" value="Chromosome 11"/>
</dbReference>
<organism evidence="10 11">
    <name type="scientific">Somion occarium</name>
    <dbReference type="NCBI Taxonomy" id="3059160"/>
    <lineage>
        <taxon>Eukaryota</taxon>
        <taxon>Fungi</taxon>
        <taxon>Dikarya</taxon>
        <taxon>Basidiomycota</taxon>
        <taxon>Agaricomycotina</taxon>
        <taxon>Agaricomycetes</taxon>
        <taxon>Polyporales</taxon>
        <taxon>Cerrenaceae</taxon>
        <taxon>Somion</taxon>
    </lineage>
</organism>
<name>A0ABP1CVW2_9APHY</name>
<dbReference type="InterPro" id="IPR002312">
    <property type="entry name" value="Asp/Asn-tRNA-synth_IIb"/>
</dbReference>
<evidence type="ECO:0000313" key="10">
    <source>
        <dbReference type="EMBL" id="CAL1699820.1"/>
    </source>
</evidence>
<keyword evidence="4" id="KW-0547">Nucleotide-binding</keyword>
<dbReference type="Pfam" id="PF01336">
    <property type="entry name" value="tRNA_anti-codon"/>
    <property type="match status" value="1"/>
</dbReference>
<feature type="compositionally biased region" description="Polar residues" evidence="8">
    <location>
        <begin position="187"/>
        <end position="203"/>
    </location>
</feature>
<dbReference type="InterPro" id="IPR004364">
    <property type="entry name" value="Aa-tRNA-synt_II"/>
</dbReference>
<keyword evidence="11" id="KW-1185">Reference proteome</keyword>
<evidence type="ECO:0000256" key="8">
    <source>
        <dbReference type="SAM" id="MobiDB-lite"/>
    </source>
</evidence>
<dbReference type="CDD" id="cd00776">
    <property type="entry name" value="AsxRS_core"/>
    <property type="match status" value="1"/>
</dbReference>
<keyword evidence="3" id="KW-0436">Ligase</keyword>
<dbReference type="EC" id="6.1.1.22" evidence="2"/>
<evidence type="ECO:0000256" key="4">
    <source>
        <dbReference type="ARBA" id="ARBA00022741"/>
    </source>
</evidence>
<dbReference type="EMBL" id="OZ037954">
    <property type="protein sequence ID" value="CAL1699820.1"/>
    <property type="molecule type" value="Genomic_DNA"/>
</dbReference>
<sequence length="479" mass="54116">MIFRRFASTSSLPPTIRQLFQTDLVSFKSKRVQINGWVKSIRRQKRIAFAVISDGSSPQSLQAVFTDVTLAKSTCYRSLTNGSCVRLSGVLSDSVGPEQDREVQVDAVEYLGECDPAEYPIAKQSLTVEYLRDHAHLRARTVPVASMIRFRDQTQRTLRRFFEDEDFTYVHTPIITANDCEGAGDTFSVTSSPTPATHSQSQAPDKEKKSHFFGRPAYLTVSSQLHLEAVASSLARVYTLSPCFRAERSQTGRHLSEFWMLEAEWAFATQLRDLCDVVERSIKSVLNQQSSELPALHQDIPDVRKASLEAASRWDKSWASISYTDAVAELQKYQDAYRKFRFDPTWGGPLQSEHERWLAEQLVGGPVFVTDYPTSLKPFYMRANENGNTVACFDLLVPHLGEIVGGSLREERLPLLEEAVKLHGLDPEEYGWYLDLRKYGGAPHGGFGLGFDRLVQWISGIENIRECIPMPRYAGRMLL</sequence>
<dbReference type="Gene3D" id="2.40.50.140">
    <property type="entry name" value="Nucleic acid-binding proteins"/>
    <property type="match status" value="1"/>
</dbReference>
<dbReference type="InterPro" id="IPR006195">
    <property type="entry name" value="aa-tRNA-synth_II"/>
</dbReference>
<dbReference type="SUPFAM" id="SSF50249">
    <property type="entry name" value="Nucleic acid-binding proteins"/>
    <property type="match status" value="1"/>
</dbReference>
<dbReference type="PANTHER" id="PTHR22594:SF34">
    <property type="entry name" value="ASPARAGINE--TRNA LIGASE, MITOCHONDRIAL-RELATED"/>
    <property type="match status" value="1"/>
</dbReference>
<dbReference type="SUPFAM" id="SSF55681">
    <property type="entry name" value="Class II aaRS and biotin synthetases"/>
    <property type="match status" value="1"/>
</dbReference>
<feature type="domain" description="Aminoacyl-transfer RNA synthetases class-II family profile" evidence="9">
    <location>
        <begin position="148"/>
        <end position="469"/>
    </location>
</feature>
<dbReference type="NCBIfam" id="NF003037">
    <property type="entry name" value="PRK03932.1"/>
    <property type="match status" value="1"/>
</dbReference>
<protein>
    <recommendedName>
        <fullName evidence="2">asparagine--tRNA ligase</fullName>
        <ecNumber evidence="2">6.1.1.22</ecNumber>
    </recommendedName>
</protein>
<evidence type="ECO:0000313" key="11">
    <source>
        <dbReference type="Proteomes" id="UP001497453"/>
    </source>
</evidence>
<dbReference type="CDD" id="cd04318">
    <property type="entry name" value="EcAsnRS_like_N"/>
    <property type="match status" value="1"/>
</dbReference>
<dbReference type="NCBIfam" id="TIGR00457">
    <property type="entry name" value="asnS"/>
    <property type="match status" value="1"/>
</dbReference>
<dbReference type="InterPro" id="IPR045864">
    <property type="entry name" value="aa-tRNA-synth_II/BPL/LPL"/>
</dbReference>
<dbReference type="InterPro" id="IPR012340">
    <property type="entry name" value="NA-bd_OB-fold"/>
</dbReference>
<evidence type="ECO:0000256" key="2">
    <source>
        <dbReference type="ARBA" id="ARBA00012816"/>
    </source>
</evidence>